<sequence>MENGSPKLDVIAVTFKVSPASLEHIRAHFPTVHYYPDGNVAPEVAPTVQVWFSNWLGIPKSVGPDMIASTQIVQLTSAGANFAYNCPALKDADNKKRVTVCTASGVHVLSIPGYIIGQIIGFYQNIHTSVVITRTEGRWPRRDELTLNQDKSADVNQFGSLGLLNLRGKTVGMLGYGHIARETARLLHAFGCEIIAANTTGRKSRCDGYIIPGTGDVEGTIPTAWYATQDAGSFNTFLSRSDILVASLPSTPATRGMLTREHLATLPARALFINVGRGDLVSSDAILAALDAKDGLLGAGLDVTDPEPLPAGHALLTHPRAVVTPHSSADVEGYYDAGGELLVENIKNIRRGGRPYNVVDPVKGY</sequence>
<keyword evidence="5" id="KW-1185">Reference proteome</keyword>
<dbReference type="PANTHER" id="PTHR43333">
    <property type="entry name" value="2-HACID_DH_C DOMAIN-CONTAINING PROTEIN"/>
    <property type="match status" value="1"/>
</dbReference>
<accession>A0AAD3YDK4</accession>
<evidence type="ECO:0000313" key="4">
    <source>
        <dbReference type="EMBL" id="GMK59211.1"/>
    </source>
</evidence>
<keyword evidence="2" id="KW-0520">NAD</keyword>
<dbReference type="GO" id="GO:0051287">
    <property type="term" value="F:NAD binding"/>
    <property type="evidence" value="ECO:0007669"/>
    <property type="project" value="InterPro"/>
</dbReference>
<dbReference type="Pfam" id="PF02826">
    <property type="entry name" value="2-Hacid_dh_C"/>
    <property type="match status" value="1"/>
</dbReference>
<dbReference type="AlphaFoldDB" id="A0AAD3YDK4"/>
<dbReference type="PANTHER" id="PTHR43333:SF1">
    <property type="entry name" value="D-ISOMER SPECIFIC 2-HYDROXYACID DEHYDROGENASE NAD-BINDING DOMAIN-CONTAINING PROTEIN"/>
    <property type="match status" value="1"/>
</dbReference>
<dbReference type="InterPro" id="IPR036291">
    <property type="entry name" value="NAD(P)-bd_dom_sf"/>
</dbReference>
<reference evidence="4" key="1">
    <citation type="journal article" date="2023" name="BMC Genomics">
        <title>Chromosome-level genome assemblies of Cutaneotrichosporon spp. (Trichosporonales, Basidiomycota) reveal imbalanced evolution between nucleotide sequences and chromosome synteny.</title>
        <authorList>
            <person name="Kobayashi Y."/>
            <person name="Kayamori A."/>
            <person name="Aoki K."/>
            <person name="Shiwa Y."/>
            <person name="Matsutani M."/>
            <person name="Fujita N."/>
            <person name="Sugita T."/>
            <person name="Iwasaki W."/>
            <person name="Tanaka N."/>
            <person name="Takashima M."/>
        </authorList>
    </citation>
    <scope>NUCLEOTIDE SEQUENCE</scope>
    <source>
        <strain evidence="4">HIS016</strain>
    </source>
</reference>
<dbReference type="GO" id="GO:0016491">
    <property type="term" value="F:oxidoreductase activity"/>
    <property type="evidence" value="ECO:0007669"/>
    <property type="project" value="UniProtKB-KW"/>
</dbReference>
<dbReference type="EMBL" id="BTCM01000007">
    <property type="protein sequence ID" value="GMK59211.1"/>
    <property type="molecule type" value="Genomic_DNA"/>
</dbReference>
<evidence type="ECO:0000256" key="2">
    <source>
        <dbReference type="ARBA" id="ARBA00023027"/>
    </source>
</evidence>
<feature type="domain" description="D-isomer specific 2-hydroxyacid dehydrogenase NAD-binding" evidence="3">
    <location>
        <begin position="163"/>
        <end position="327"/>
    </location>
</feature>
<dbReference type="FunFam" id="3.40.50.720:FF:000363">
    <property type="entry name" value="D-isomer specific 2-hydroxyacid dehydrogenase"/>
    <property type="match status" value="1"/>
</dbReference>
<dbReference type="Proteomes" id="UP001222932">
    <property type="component" value="Unassembled WGS sequence"/>
</dbReference>
<comment type="caution">
    <text evidence="4">The sequence shown here is derived from an EMBL/GenBank/DDBJ whole genome shotgun (WGS) entry which is preliminary data.</text>
</comment>
<gene>
    <name evidence="4" type="ORF">CspeluHIS016_0702260</name>
</gene>
<evidence type="ECO:0000256" key="1">
    <source>
        <dbReference type="ARBA" id="ARBA00023002"/>
    </source>
</evidence>
<evidence type="ECO:0000313" key="5">
    <source>
        <dbReference type="Proteomes" id="UP001222932"/>
    </source>
</evidence>
<dbReference type="InterPro" id="IPR006140">
    <property type="entry name" value="D-isomer_DH_NAD-bd"/>
</dbReference>
<name>A0AAD3YDK4_9TREE</name>
<proteinExistence type="predicted"/>
<organism evidence="4 5">
    <name type="scientific">Cutaneotrichosporon spelunceum</name>
    <dbReference type="NCBI Taxonomy" id="1672016"/>
    <lineage>
        <taxon>Eukaryota</taxon>
        <taxon>Fungi</taxon>
        <taxon>Dikarya</taxon>
        <taxon>Basidiomycota</taxon>
        <taxon>Agaricomycotina</taxon>
        <taxon>Tremellomycetes</taxon>
        <taxon>Trichosporonales</taxon>
        <taxon>Trichosporonaceae</taxon>
        <taxon>Cutaneotrichosporon</taxon>
    </lineage>
</organism>
<keyword evidence="1" id="KW-0560">Oxidoreductase</keyword>
<reference evidence="4" key="2">
    <citation type="submission" date="2023-06" db="EMBL/GenBank/DDBJ databases">
        <authorList>
            <person name="Kobayashi Y."/>
            <person name="Kayamori A."/>
            <person name="Aoki K."/>
            <person name="Shiwa Y."/>
            <person name="Fujita N."/>
            <person name="Sugita T."/>
            <person name="Iwasaki W."/>
            <person name="Tanaka N."/>
            <person name="Takashima M."/>
        </authorList>
    </citation>
    <scope>NUCLEOTIDE SEQUENCE</scope>
    <source>
        <strain evidence="4">HIS016</strain>
    </source>
</reference>
<protein>
    <recommendedName>
        <fullName evidence="3">D-isomer specific 2-hydroxyacid dehydrogenase NAD-binding domain-containing protein</fullName>
    </recommendedName>
</protein>
<dbReference type="SUPFAM" id="SSF51735">
    <property type="entry name" value="NAD(P)-binding Rossmann-fold domains"/>
    <property type="match status" value="1"/>
</dbReference>
<evidence type="ECO:0000259" key="3">
    <source>
        <dbReference type="Pfam" id="PF02826"/>
    </source>
</evidence>
<dbReference type="Gene3D" id="3.40.50.720">
    <property type="entry name" value="NAD(P)-binding Rossmann-like Domain"/>
    <property type="match status" value="2"/>
</dbReference>